<name>A0A9Q0GEX1_9ROSI</name>
<feature type="compositionally biased region" description="Basic and acidic residues" evidence="2">
    <location>
        <begin position="615"/>
        <end position="625"/>
    </location>
</feature>
<evidence type="ECO:0000256" key="2">
    <source>
        <dbReference type="SAM" id="MobiDB-lite"/>
    </source>
</evidence>
<evidence type="ECO:0000259" key="3">
    <source>
        <dbReference type="PROSITE" id="PS50235"/>
    </source>
</evidence>
<dbReference type="SUPFAM" id="SSF54001">
    <property type="entry name" value="Cysteine proteinases"/>
    <property type="match status" value="1"/>
</dbReference>
<dbReference type="EMBL" id="JAKUCV010001070">
    <property type="protein sequence ID" value="KAJ4847820.1"/>
    <property type="molecule type" value="Genomic_DNA"/>
</dbReference>
<protein>
    <recommendedName>
        <fullName evidence="3">USP domain-containing protein</fullName>
    </recommendedName>
</protein>
<dbReference type="InterPro" id="IPR038765">
    <property type="entry name" value="Papain-like_cys_pep_sf"/>
</dbReference>
<dbReference type="InterPro" id="IPR028889">
    <property type="entry name" value="USP"/>
</dbReference>
<comment type="caution">
    <text evidence="4">The sequence shown here is derived from an EMBL/GenBank/DDBJ whole genome shotgun (WGS) entry which is preliminary data.</text>
</comment>
<dbReference type="PROSITE" id="PS50235">
    <property type="entry name" value="USP_3"/>
    <property type="match status" value="1"/>
</dbReference>
<dbReference type="PANTHER" id="PTHR24006:SF747">
    <property type="entry name" value="UBIQUITIN CARBOXYL-TERMINAL HYDROLASE 20"/>
    <property type="match status" value="1"/>
</dbReference>
<organism evidence="4 5">
    <name type="scientific">Turnera subulata</name>
    <dbReference type="NCBI Taxonomy" id="218843"/>
    <lineage>
        <taxon>Eukaryota</taxon>
        <taxon>Viridiplantae</taxon>
        <taxon>Streptophyta</taxon>
        <taxon>Embryophyta</taxon>
        <taxon>Tracheophyta</taxon>
        <taxon>Spermatophyta</taxon>
        <taxon>Magnoliopsida</taxon>
        <taxon>eudicotyledons</taxon>
        <taxon>Gunneridae</taxon>
        <taxon>Pentapetalae</taxon>
        <taxon>rosids</taxon>
        <taxon>fabids</taxon>
        <taxon>Malpighiales</taxon>
        <taxon>Passifloraceae</taxon>
        <taxon>Turnera</taxon>
    </lineage>
</organism>
<dbReference type="Pfam" id="PF00443">
    <property type="entry name" value="UCH"/>
    <property type="match status" value="1"/>
</dbReference>
<dbReference type="PANTHER" id="PTHR24006">
    <property type="entry name" value="UBIQUITIN CARBOXYL-TERMINAL HYDROLASE"/>
    <property type="match status" value="1"/>
</dbReference>
<dbReference type="AlphaFoldDB" id="A0A9Q0GEX1"/>
<gene>
    <name evidence="4" type="ORF">Tsubulata_011771</name>
</gene>
<dbReference type="Gene3D" id="3.90.70.10">
    <property type="entry name" value="Cysteine proteinases"/>
    <property type="match status" value="1"/>
</dbReference>
<dbReference type="PROSITE" id="PS00973">
    <property type="entry name" value="USP_2"/>
    <property type="match status" value="1"/>
</dbReference>
<feature type="region of interest" description="Disordered" evidence="2">
    <location>
        <begin position="699"/>
        <end position="720"/>
    </location>
</feature>
<dbReference type="Proteomes" id="UP001141552">
    <property type="component" value="Unassembled WGS sequence"/>
</dbReference>
<dbReference type="InterPro" id="IPR018200">
    <property type="entry name" value="USP_CS"/>
</dbReference>
<feature type="compositionally biased region" description="Basic and acidic residues" evidence="2">
    <location>
        <begin position="709"/>
        <end position="720"/>
    </location>
</feature>
<reference evidence="4" key="1">
    <citation type="submission" date="2022-02" db="EMBL/GenBank/DDBJ databases">
        <authorList>
            <person name="Henning P.M."/>
            <person name="McCubbin A.G."/>
            <person name="Shore J.S."/>
        </authorList>
    </citation>
    <scope>NUCLEOTIDE SEQUENCE</scope>
    <source>
        <strain evidence="4">F60SS</strain>
        <tissue evidence="4">Leaves</tissue>
    </source>
</reference>
<feature type="region of interest" description="Disordered" evidence="2">
    <location>
        <begin position="612"/>
        <end position="683"/>
    </location>
</feature>
<dbReference type="GO" id="GO:0016579">
    <property type="term" value="P:protein deubiquitination"/>
    <property type="evidence" value="ECO:0007669"/>
    <property type="project" value="InterPro"/>
</dbReference>
<dbReference type="InterPro" id="IPR001394">
    <property type="entry name" value="Peptidase_C19_UCH"/>
</dbReference>
<evidence type="ECO:0000256" key="1">
    <source>
        <dbReference type="ARBA" id="ARBA00009085"/>
    </source>
</evidence>
<keyword evidence="5" id="KW-1185">Reference proteome</keyword>
<dbReference type="OrthoDB" id="420187at2759"/>
<feature type="domain" description="USP" evidence="3">
    <location>
        <begin position="161"/>
        <end position="497"/>
    </location>
</feature>
<accession>A0A9Q0GEX1</accession>
<feature type="region of interest" description="Disordered" evidence="2">
    <location>
        <begin position="1"/>
        <end position="66"/>
    </location>
</feature>
<evidence type="ECO:0000313" key="4">
    <source>
        <dbReference type="EMBL" id="KAJ4847820.1"/>
    </source>
</evidence>
<proteinExistence type="inferred from homology"/>
<reference evidence="4" key="2">
    <citation type="journal article" date="2023" name="Plants (Basel)">
        <title>Annotation of the Turnera subulata (Passifloraceae) Draft Genome Reveals the S-Locus Evolved after the Divergence of Turneroideae from Passifloroideae in a Stepwise Manner.</title>
        <authorList>
            <person name="Henning P.M."/>
            <person name="Roalson E.H."/>
            <person name="Mir W."/>
            <person name="McCubbin A.G."/>
            <person name="Shore J.S."/>
        </authorList>
    </citation>
    <scope>NUCLEOTIDE SEQUENCE</scope>
    <source>
        <strain evidence="4">F60SS</strain>
    </source>
</reference>
<dbReference type="InterPro" id="IPR050164">
    <property type="entry name" value="Peptidase_C19"/>
</dbReference>
<comment type="similarity">
    <text evidence="1">Belongs to the peptidase C19 family.</text>
</comment>
<sequence length="767" mass="86102">MEVDPPSGSTDKNPDNQSATGGSSSPKSNGSCVSSPEKVFNCSPNPHSPTLPAAAAAAASDSKQIPAPEINIFDEEEEAEEVEAVDCYDMYAPQQEWGYDHYRPGSFPDYDFYPSYHRHHHHSGSWGQWSRWGSFGMRNWERMGNRVDRVDAPTRPTGMGAGLHNLGNTCFMNGILQCLTHTVPFVKALRSCEHTTPCFVDGFCVLCNLREHVNLCLASSGKTVSPRKLARNLHRILYFFPSSFVVRRYMVLWKCVFKIYFGLESLTFGLLDISSTFLQYQQEDAHEYLTLLLDKVGSCLESNSDCKNMVEQLFVGRTVNKLRCCNCGNLSHMNENFDSLSLAIEAVDTLQGALETFTKVEKMEDEEEKVTCEECKEKVFKERQLLLDQVPPIVTLQLKRFKTVGTNFVKDDKSITFPLELDLKPYTDCTKYNDVDLKYQLYAIVVHTGRSPMGGHYYCYIRASPDTWHKLDDEHVTRLEEQDVLTESPYILFYAREDTPWFSTFFASEEFLADPSISNESPKSVLDNADGVCQLVPDSNVVCPSNPDVSESVPESSIACPSHLDVSNSVPEDINGGCTSDPNVAYPDNCEASISREGVSGTTSAIPFELNDVEMSPREDSKKATVEIPASLSQDSPMRDVFVQTRADEEDNRKQGSDSIGRSKPLQPSILHRSSLPEAKTGRMQEARYSTLQHQKKVENRVGGKRLSTRRDTRDPKRKEAMKYVQSQMRGSRASGYFDALKFSPCKRASPPGSRRKHLRSVVGVMR</sequence>
<feature type="compositionally biased region" description="Polar residues" evidence="2">
    <location>
        <begin position="7"/>
        <end position="34"/>
    </location>
</feature>
<dbReference type="GO" id="GO:0005634">
    <property type="term" value="C:nucleus"/>
    <property type="evidence" value="ECO:0007669"/>
    <property type="project" value="TreeGrafter"/>
</dbReference>
<evidence type="ECO:0000313" key="5">
    <source>
        <dbReference type="Proteomes" id="UP001141552"/>
    </source>
</evidence>
<dbReference type="GO" id="GO:0005829">
    <property type="term" value="C:cytosol"/>
    <property type="evidence" value="ECO:0007669"/>
    <property type="project" value="TreeGrafter"/>
</dbReference>
<dbReference type="GO" id="GO:0004843">
    <property type="term" value="F:cysteine-type deubiquitinase activity"/>
    <property type="evidence" value="ECO:0007669"/>
    <property type="project" value="InterPro"/>
</dbReference>